<dbReference type="InterPro" id="IPR052784">
    <property type="entry name" value="Perforin-1_pore-forming"/>
</dbReference>
<dbReference type="GO" id="GO:0031640">
    <property type="term" value="P:killing of cells of another organism"/>
    <property type="evidence" value="ECO:0007669"/>
    <property type="project" value="UniProtKB-KW"/>
</dbReference>
<dbReference type="GeneTree" id="ENSGT00530000063725"/>
<dbReference type="PROSITE" id="PS50004">
    <property type="entry name" value="C2"/>
    <property type="match status" value="1"/>
</dbReference>
<keyword evidence="12" id="KW-1185">Reference proteome</keyword>
<keyword evidence="7" id="KW-0472">Membrane</keyword>
<organism evidence="11 12">
    <name type="scientific">Erpetoichthys calabaricus</name>
    <name type="common">Rope fish</name>
    <name type="synonym">Calamoichthys calabaricus</name>
    <dbReference type="NCBI Taxonomy" id="27687"/>
    <lineage>
        <taxon>Eukaryota</taxon>
        <taxon>Metazoa</taxon>
        <taxon>Chordata</taxon>
        <taxon>Craniata</taxon>
        <taxon>Vertebrata</taxon>
        <taxon>Euteleostomi</taxon>
        <taxon>Actinopterygii</taxon>
        <taxon>Polypteriformes</taxon>
        <taxon>Polypteridae</taxon>
        <taxon>Erpetoichthys</taxon>
    </lineage>
</organism>
<evidence type="ECO:0000256" key="8">
    <source>
        <dbReference type="ARBA" id="ARBA00023157"/>
    </source>
</evidence>
<protein>
    <recommendedName>
        <fullName evidence="13">Perforin 1</fullName>
    </recommendedName>
</protein>
<dbReference type="GO" id="GO:0005579">
    <property type="term" value="C:membrane attack complex"/>
    <property type="evidence" value="ECO:0007669"/>
    <property type="project" value="InterPro"/>
</dbReference>
<dbReference type="InterPro" id="IPR020864">
    <property type="entry name" value="MACPF"/>
</dbReference>
<reference evidence="11" key="3">
    <citation type="submission" date="2025-09" db="UniProtKB">
        <authorList>
            <consortium name="Ensembl"/>
        </authorList>
    </citation>
    <scope>IDENTIFICATION</scope>
</reference>
<dbReference type="PANTHER" id="PTHR46096:SF3">
    <property type="entry name" value="PERFORIN-1"/>
    <property type="match status" value="1"/>
</dbReference>
<evidence type="ECO:0000259" key="10">
    <source>
        <dbReference type="PROSITE" id="PS51412"/>
    </source>
</evidence>
<dbReference type="InterPro" id="IPR000008">
    <property type="entry name" value="C2_dom"/>
</dbReference>
<evidence type="ECO:0000256" key="5">
    <source>
        <dbReference type="ARBA" id="ARBA00022729"/>
    </source>
</evidence>
<proteinExistence type="inferred from homology"/>
<dbReference type="SMART" id="SM00239">
    <property type="entry name" value="C2"/>
    <property type="match status" value="1"/>
</dbReference>
<comment type="similarity">
    <text evidence="3">Belongs to the complement C6/C7/C8/C9 family.</text>
</comment>
<accession>A0A8C4SKW2</accession>
<evidence type="ECO:0000259" key="9">
    <source>
        <dbReference type="PROSITE" id="PS50004"/>
    </source>
</evidence>
<dbReference type="InterPro" id="IPR035892">
    <property type="entry name" value="C2_domain_sf"/>
</dbReference>
<evidence type="ECO:0000256" key="6">
    <source>
        <dbReference type="ARBA" id="ARBA00022852"/>
    </source>
</evidence>
<dbReference type="GO" id="GO:0001771">
    <property type="term" value="P:immunological synapse formation"/>
    <property type="evidence" value="ECO:0007669"/>
    <property type="project" value="TreeGrafter"/>
</dbReference>
<name>A0A8C4SKW2_ERPCA</name>
<dbReference type="PROSITE" id="PS51412">
    <property type="entry name" value="MACPF_2"/>
    <property type="match status" value="1"/>
</dbReference>
<dbReference type="SUPFAM" id="SSF49562">
    <property type="entry name" value="C2 domain (Calcium/lipid-binding domain, CaLB)"/>
    <property type="match status" value="1"/>
</dbReference>
<dbReference type="SMART" id="SM00457">
    <property type="entry name" value="MACPF"/>
    <property type="match status" value="1"/>
</dbReference>
<dbReference type="PANTHER" id="PTHR46096">
    <property type="entry name" value="PERFORIN-1"/>
    <property type="match status" value="1"/>
</dbReference>
<comment type="subcellular location">
    <subcellularLocation>
        <location evidence="1">Membrane</location>
    </subcellularLocation>
    <subcellularLocation>
        <location evidence="2">Secreted</location>
    </subcellularLocation>
</comment>
<dbReference type="GO" id="GO:0022829">
    <property type="term" value="F:wide pore channel activity"/>
    <property type="evidence" value="ECO:0007669"/>
    <property type="project" value="TreeGrafter"/>
</dbReference>
<evidence type="ECO:0000256" key="2">
    <source>
        <dbReference type="ARBA" id="ARBA00004613"/>
    </source>
</evidence>
<evidence type="ECO:0000256" key="4">
    <source>
        <dbReference type="ARBA" id="ARBA00022525"/>
    </source>
</evidence>
<evidence type="ECO:0000256" key="3">
    <source>
        <dbReference type="ARBA" id="ARBA00009214"/>
    </source>
</evidence>
<dbReference type="Ensembl" id="ENSECRT00000018160.1">
    <property type="protein sequence ID" value="ENSECRP00000017806.1"/>
    <property type="gene ID" value="ENSECRG00000011883.1"/>
</dbReference>
<dbReference type="InterPro" id="IPR020863">
    <property type="entry name" value="MACPF_CS"/>
</dbReference>
<dbReference type="InterPro" id="IPR001862">
    <property type="entry name" value="MAC_perforin"/>
</dbReference>
<evidence type="ECO:0008006" key="13">
    <source>
        <dbReference type="Google" id="ProtNLM"/>
    </source>
</evidence>
<dbReference type="GO" id="GO:0051607">
    <property type="term" value="P:defense response to virus"/>
    <property type="evidence" value="ECO:0007669"/>
    <property type="project" value="TreeGrafter"/>
</dbReference>
<dbReference type="AlphaFoldDB" id="A0A8C4SKW2"/>
<reference evidence="11" key="1">
    <citation type="submission" date="2021-06" db="EMBL/GenBank/DDBJ databases">
        <authorList>
            <consortium name="Wellcome Sanger Institute Data Sharing"/>
        </authorList>
    </citation>
    <scope>NUCLEOTIDE SEQUENCE [LARGE SCALE GENOMIC DNA]</scope>
</reference>
<dbReference type="Proteomes" id="UP000694620">
    <property type="component" value="Chromosome 12"/>
</dbReference>
<evidence type="ECO:0000256" key="7">
    <source>
        <dbReference type="ARBA" id="ARBA00023136"/>
    </source>
</evidence>
<dbReference type="Pfam" id="PF01823">
    <property type="entry name" value="MACPF"/>
    <property type="match status" value="1"/>
</dbReference>
<keyword evidence="8" id="KW-1015">Disulfide bond</keyword>
<sequence>FFSRPLHLLILFTYMASKTLLISLFTLINITSSHQCTKAEFVPGHNLAGEGIDVLKMENKKAYVINMEEFLHPNKTCILKKNNFLNGKEQKLPLSMVDWRTMQKCSHSLTSSAYSSSEALAKETASSIKNDWKLGLSVETPKVGGSIQLAGRHSNINQYFSDKSKKDKMTFIIQKIFCEYYSYRLVSDPPLEKHFLDEIEKLPEMYEKSAYQSVIDTYGTHYTTAVNLGGKVDTITSVKTCEVSMKGLSIEDVENCLNVEASATVVSKVNVSSSLSHCKALKTSQNRSDSFSKEFSDRKTYVYGGHTGTEDILFSKTDSGASVYKAWLESTKLTPAVVTFSLKPLHGLIRNNKKKKENLQKALSEYFTEAALSASCTRTCKEDSKPSKSDSCSCECSGNKNLNNMCCPTQRGLGNLTVFNLHAKNLYGDQTTQADAYVEVSYRKKVKKTERIDNNDNPEWNETFKFGYVKLSMDSEITVKVFDDDMNYRVDVLGECNITISSGTHEEECKLHYGQVYFSYTLECAPSLGGPTCKEYAPSPIQSDLAKRQLSRSSVPNKWSSNLTHLKRFGLATHILSLAAMGSF</sequence>
<dbReference type="PRINTS" id="PR00764">
    <property type="entry name" value="COMPLEMENTC9"/>
</dbReference>
<evidence type="ECO:0000256" key="1">
    <source>
        <dbReference type="ARBA" id="ARBA00004370"/>
    </source>
</evidence>
<dbReference type="GO" id="GO:0001913">
    <property type="term" value="P:T cell mediated cytotoxicity"/>
    <property type="evidence" value="ECO:0007669"/>
    <property type="project" value="TreeGrafter"/>
</dbReference>
<dbReference type="Gene3D" id="2.60.40.150">
    <property type="entry name" value="C2 domain"/>
    <property type="match status" value="1"/>
</dbReference>
<reference evidence="11" key="2">
    <citation type="submission" date="2025-08" db="UniProtKB">
        <authorList>
            <consortium name="Ensembl"/>
        </authorList>
    </citation>
    <scope>IDENTIFICATION</scope>
</reference>
<keyword evidence="6" id="KW-0204">Cytolysis</keyword>
<dbReference type="GO" id="GO:0005576">
    <property type="term" value="C:extracellular region"/>
    <property type="evidence" value="ECO:0007669"/>
    <property type="project" value="UniProtKB-SubCell"/>
</dbReference>
<feature type="domain" description="MACPF" evidence="10">
    <location>
        <begin position="32"/>
        <end position="374"/>
    </location>
</feature>
<keyword evidence="5" id="KW-0732">Signal</keyword>
<evidence type="ECO:0000313" key="11">
    <source>
        <dbReference type="Ensembl" id="ENSECRP00000017806.1"/>
    </source>
</evidence>
<evidence type="ECO:0000313" key="12">
    <source>
        <dbReference type="Proteomes" id="UP000694620"/>
    </source>
</evidence>
<feature type="domain" description="C2" evidence="9">
    <location>
        <begin position="396"/>
        <end position="513"/>
    </location>
</feature>
<dbReference type="PROSITE" id="PS00279">
    <property type="entry name" value="MACPF_1"/>
    <property type="match status" value="1"/>
</dbReference>
<dbReference type="Pfam" id="PF00168">
    <property type="entry name" value="C2"/>
    <property type="match status" value="1"/>
</dbReference>
<keyword evidence="4" id="KW-0964">Secreted</keyword>